<sequence>MWKCKDPKKLTQEAQEPTSTGAIMGPQDSLSPPAKATSASAPAIRSFVVSKVVHLQKTIETPQTVNPCLEMSKYQKESPKWRVENR</sequence>
<comment type="caution">
    <text evidence="2">The sequence shown here is derived from an EMBL/GenBank/DDBJ whole genome shotgun (WGS) entry which is preliminary data.</text>
</comment>
<reference evidence="2" key="1">
    <citation type="journal article" date="2023" name="G3 (Bethesda)">
        <title>A reference genome for the long-term kleptoplast-retaining sea slug Elysia crispata morphotype clarki.</title>
        <authorList>
            <person name="Eastman K.E."/>
            <person name="Pendleton A.L."/>
            <person name="Shaikh M.A."/>
            <person name="Suttiyut T."/>
            <person name="Ogas R."/>
            <person name="Tomko P."/>
            <person name="Gavelis G."/>
            <person name="Widhalm J.R."/>
            <person name="Wisecaver J.H."/>
        </authorList>
    </citation>
    <scope>NUCLEOTIDE SEQUENCE</scope>
    <source>
        <strain evidence="2">ECLA1</strain>
    </source>
</reference>
<gene>
    <name evidence="2" type="ORF">RRG08_067345</name>
</gene>
<feature type="compositionally biased region" description="Low complexity" evidence="1">
    <location>
        <begin position="31"/>
        <end position="41"/>
    </location>
</feature>
<dbReference type="Proteomes" id="UP001283361">
    <property type="component" value="Unassembled WGS sequence"/>
</dbReference>
<feature type="compositionally biased region" description="Basic and acidic residues" evidence="1">
    <location>
        <begin position="1"/>
        <end position="11"/>
    </location>
</feature>
<organism evidence="2 3">
    <name type="scientific">Elysia crispata</name>
    <name type="common">lettuce slug</name>
    <dbReference type="NCBI Taxonomy" id="231223"/>
    <lineage>
        <taxon>Eukaryota</taxon>
        <taxon>Metazoa</taxon>
        <taxon>Spiralia</taxon>
        <taxon>Lophotrochozoa</taxon>
        <taxon>Mollusca</taxon>
        <taxon>Gastropoda</taxon>
        <taxon>Heterobranchia</taxon>
        <taxon>Euthyneura</taxon>
        <taxon>Panpulmonata</taxon>
        <taxon>Sacoglossa</taxon>
        <taxon>Placobranchoidea</taxon>
        <taxon>Plakobranchidae</taxon>
        <taxon>Elysia</taxon>
    </lineage>
</organism>
<accession>A0AAE1BBC7</accession>
<name>A0AAE1BBC7_9GAST</name>
<proteinExistence type="predicted"/>
<dbReference type="EMBL" id="JAWDGP010000179">
    <property type="protein sequence ID" value="KAK3803168.1"/>
    <property type="molecule type" value="Genomic_DNA"/>
</dbReference>
<feature type="compositionally biased region" description="Polar residues" evidence="1">
    <location>
        <begin position="12"/>
        <end position="21"/>
    </location>
</feature>
<feature type="region of interest" description="Disordered" evidence="1">
    <location>
        <begin position="1"/>
        <end position="41"/>
    </location>
</feature>
<keyword evidence="3" id="KW-1185">Reference proteome</keyword>
<evidence type="ECO:0000313" key="2">
    <source>
        <dbReference type="EMBL" id="KAK3803168.1"/>
    </source>
</evidence>
<protein>
    <submittedName>
        <fullName evidence="2">Uncharacterized protein</fullName>
    </submittedName>
</protein>
<evidence type="ECO:0000313" key="3">
    <source>
        <dbReference type="Proteomes" id="UP001283361"/>
    </source>
</evidence>
<dbReference type="AlphaFoldDB" id="A0AAE1BBC7"/>
<evidence type="ECO:0000256" key="1">
    <source>
        <dbReference type="SAM" id="MobiDB-lite"/>
    </source>
</evidence>